<organism evidence="1">
    <name type="scientific">Myoviridae sp. ctUX613</name>
    <dbReference type="NCBI Taxonomy" id="2826660"/>
    <lineage>
        <taxon>Viruses</taxon>
        <taxon>Duplodnaviria</taxon>
        <taxon>Heunggongvirae</taxon>
        <taxon>Uroviricota</taxon>
        <taxon>Caudoviricetes</taxon>
    </lineage>
</organism>
<accession>A0A8S5N9V5</accession>
<dbReference type="EMBL" id="BK015114">
    <property type="protein sequence ID" value="DAD91470.1"/>
    <property type="molecule type" value="Genomic_DNA"/>
</dbReference>
<proteinExistence type="predicted"/>
<evidence type="ECO:0000313" key="1">
    <source>
        <dbReference type="EMBL" id="DAD91470.1"/>
    </source>
</evidence>
<sequence length="82" mass="8747">MNVYSELLELLTPERKDAPAGLFGTLTAVSPLTVTVRGTALTEGLFYLKGTVFHEEDIGRELALLSCEEGFWILGFVGGGGA</sequence>
<name>A0A8S5N9V5_9CAUD</name>
<reference evidence="1" key="1">
    <citation type="journal article" date="2021" name="Proc. Natl. Acad. Sci. U.S.A.">
        <title>A Catalog of Tens of Thousands of Viruses from Human Metagenomes Reveals Hidden Associations with Chronic Diseases.</title>
        <authorList>
            <person name="Tisza M.J."/>
            <person name="Buck C.B."/>
        </authorList>
    </citation>
    <scope>NUCLEOTIDE SEQUENCE</scope>
    <source>
        <strain evidence="1">CtUX613</strain>
    </source>
</reference>
<protein>
    <submittedName>
        <fullName evidence="1">Uncharacterized protein</fullName>
    </submittedName>
</protein>